<evidence type="ECO:0000313" key="2">
    <source>
        <dbReference type="Proteomes" id="UP000255036"/>
    </source>
</evidence>
<sequence>MKTQIFIEHNQNRLGSKEICDKVKTLWVETGNKIKEINSLNIYIKPEDNMIYYVINENFTGSFPL</sequence>
<reference evidence="1 2" key="1">
    <citation type="submission" date="2018-07" db="EMBL/GenBank/DDBJ databases">
        <title>Anaerosacharophilus polymeroproducens gen. nov. sp. nov., an anaerobic bacterium isolated from salt field.</title>
        <authorList>
            <person name="Kim W."/>
            <person name="Yang S.-H."/>
            <person name="Oh J."/>
            <person name="Lee J.-H."/>
            <person name="Kwon K.K."/>
        </authorList>
    </citation>
    <scope>NUCLEOTIDE SEQUENCE [LARGE SCALE GENOMIC DNA]</scope>
    <source>
        <strain evidence="1 2">MCWD5</strain>
    </source>
</reference>
<evidence type="ECO:0000313" key="1">
    <source>
        <dbReference type="EMBL" id="RDU25171.1"/>
    </source>
</evidence>
<dbReference type="Proteomes" id="UP000255036">
    <property type="component" value="Unassembled WGS sequence"/>
</dbReference>
<dbReference type="EMBL" id="QRCT01000006">
    <property type="protein sequence ID" value="RDU25171.1"/>
    <property type="molecule type" value="Genomic_DNA"/>
</dbReference>
<dbReference type="RefSeq" id="WP_115480252.1">
    <property type="nucleotide sequence ID" value="NZ_QRCT01000006.1"/>
</dbReference>
<name>A0A371B037_9FIRM</name>
<comment type="caution">
    <text evidence="1">The sequence shown here is derived from an EMBL/GenBank/DDBJ whole genome shotgun (WGS) entry which is preliminary data.</text>
</comment>
<gene>
    <name evidence="1" type="ORF">DWV06_00650</name>
</gene>
<organism evidence="1 2">
    <name type="scientific">Anaerosacchariphilus polymeriproducens</name>
    <dbReference type="NCBI Taxonomy" id="1812858"/>
    <lineage>
        <taxon>Bacteria</taxon>
        <taxon>Bacillati</taxon>
        <taxon>Bacillota</taxon>
        <taxon>Clostridia</taxon>
        <taxon>Lachnospirales</taxon>
        <taxon>Lachnospiraceae</taxon>
        <taxon>Anaerosacchariphilus</taxon>
    </lineage>
</organism>
<keyword evidence="2" id="KW-1185">Reference proteome</keyword>
<protein>
    <submittedName>
        <fullName evidence="1">Uncharacterized protein</fullName>
    </submittedName>
</protein>
<dbReference type="AlphaFoldDB" id="A0A371B037"/>
<dbReference type="OrthoDB" id="1711086at2"/>
<dbReference type="InterPro" id="IPR046313">
    <property type="entry name" value="DUF6465"/>
</dbReference>
<proteinExistence type="predicted"/>
<accession>A0A371B037</accession>
<dbReference type="Pfam" id="PF20069">
    <property type="entry name" value="DUF6465"/>
    <property type="match status" value="1"/>
</dbReference>